<feature type="transmembrane region" description="Helical" evidence="7">
    <location>
        <begin position="129"/>
        <end position="151"/>
    </location>
</feature>
<reference evidence="9 10" key="1">
    <citation type="submission" date="2020-12" db="EMBL/GenBank/DDBJ databases">
        <title>Halosimplex halophilum sp. nov. and Halosimplex salinum sp. nov., two new members of the genus Halosimplex.</title>
        <authorList>
            <person name="Cui H.L."/>
        </authorList>
    </citation>
    <scope>NUCLEOTIDE SEQUENCE [LARGE SCALE GENOMIC DNA]</scope>
    <source>
        <strain evidence="9 10">YGH94</strain>
    </source>
</reference>
<comment type="similarity">
    <text evidence="6">Belongs to the peptidase M48 family.</text>
</comment>
<keyword evidence="7" id="KW-0472">Membrane</keyword>
<evidence type="ECO:0000256" key="7">
    <source>
        <dbReference type="SAM" id="Phobius"/>
    </source>
</evidence>
<dbReference type="RefSeq" id="WP_198063525.1">
    <property type="nucleotide sequence ID" value="NZ_CP065856.1"/>
</dbReference>
<keyword evidence="7" id="KW-0812">Transmembrane</keyword>
<feature type="transmembrane region" description="Helical" evidence="7">
    <location>
        <begin position="45"/>
        <end position="67"/>
    </location>
</feature>
<name>A0A7U3WAW9_9EURY</name>
<feature type="transmembrane region" description="Helical" evidence="7">
    <location>
        <begin position="87"/>
        <end position="108"/>
    </location>
</feature>
<keyword evidence="4 6" id="KW-0862">Zinc</keyword>
<dbReference type="Pfam" id="PF01435">
    <property type="entry name" value="Peptidase_M48"/>
    <property type="match status" value="1"/>
</dbReference>
<organism evidence="9 10">
    <name type="scientific">Halosimplex litoreum</name>
    <dbReference type="NCBI Taxonomy" id="1198301"/>
    <lineage>
        <taxon>Archaea</taxon>
        <taxon>Methanobacteriati</taxon>
        <taxon>Methanobacteriota</taxon>
        <taxon>Stenosarchaea group</taxon>
        <taxon>Halobacteria</taxon>
        <taxon>Halobacteriales</taxon>
        <taxon>Haloarculaceae</taxon>
        <taxon>Halosimplex</taxon>
    </lineage>
</organism>
<gene>
    <name evidence="9" type="ORF">I7X12_09235</name>
</gene>
<dbReference type="Proteomes" id="UP000595001">
    <property type="component" value="Chromosome"/>
</dbReference>
<evidence type="ECO:0000313" key="10">
    <source>
        <dbReference type="Proteomes" id="UP000595001"/>
    </source>
</evidence>
<evidence type="ECO:0000256" key="4">
    <source>
        <dbReference type="ARBA" id="ARBA00022833"/>
    </source>
</evidence>
<feature type="transmembrane region" description="Helical" evidence="7">
    <location>
        <begin position="6"/>
        <end position="25"/>
    </location>
</feature>
<dbReference type="GO" id="GO:0006508">
    <property type="term" value="P:proteolysis"/>
    <property type="evidence" value="ECO:0007669"/>
    <property type="project" value="UniProtKB-KW"/>
</dbReference>
<dbReference type="InterPro" id="IPR001915">
    <property type="entry name" value="Peptidase_M48"/>
</dbReference>
<evidence type="ECO:0000259" key="8">
    <source>
        <dbReference type="Pfam" id="PF01435"/>
    </source>
</evidence>
<dbReference type="KEGG" id="hlt:I7X12_09235"/>
<feature type="transmembrane region" description="Helical" evidence="7">
    <location>
        <begin position="292"/>
        <end position="312"/>
    </location>
</feature>
<evidence type="ECO:0000256" key="1">
    <source>
        <dbReference type="ARBA" id="ARBA00022670"/>
    </source>
</evidence>
<evidence type="ECO:0000256" key="3">
    <source>
        <dbReference type="ARBA" id="ARBA00022801"/>
    </source>
</evidence>
<dbReference type="GO" id="GO:0004222">
    <property type="term" value="F:metalloendopeptidase activity"/>
    <property type="evidence" value="ECO:0007669"/>
    <property type="project" value="InterPro"/>
</dbReference>
<keyword evidence="3 6" id="KW-0378">Hydrolase</keyword>
<feature type="transmembrane region" description="Helical" evidence="7">
    <location>
        <begin position="269"/>
        <end position="286"/>
    </location>
</feature>
<dbReference type="GO" id="GO:0046872">
    <property type="term" value="F:metal ion binding"/>
    <property type="evidence" value="ECO:0007669"/>
    <property type="project" value="UniProtKB-KW"/>
</dbReference>
<dbReference type="OrthoDB" id="271602at2157"/>
<evidence type="ECO:0000256" key="6">
    <source>
        <dbReference type="RuleBase" id="RU003983"/>
    </source>
</evidence>
<accession>A0A7U3WAW9</accession>
<keyword evidence="5 6" id="KW-0482">Metalloprotease</keyword>
<sequence>MPAFLASVGTLASVSLVTALGYFLYSRRFRDAADATAALGRIRRAFRVGLPVVYVVALFAMIAAGWLDAVDAALGALPAGESVVGGAVTVVVGLTAPAVAVGAGYFGAFPVVRDLREADVSATTVAARLVRYAVGLAALFVVVVLGVGLAGEGLASGAGFAAAIAVLLGSAWAGSPWLVRLLQSTREPTAAERARLDRLCVDAGFDPRAVRILELADAKRAFAFARGLPGRRHLFVSDYLLAELDDESLRAYLALQAGRARAKHLEVRLAVAVGTVLAVLGPLLGVTEVPGVGNGIVALVALLGGLVGLWAGRRLVYRADDYAAARTSCEAVVATVERFADLNDAPMEWGRLIALRRMEPPLDSRIDRLRDRAARE</sequence>
<keyword evidence="2" id="KW-0479">Metal-binding</keyword>
<keyword evidence="7" id="KW-1133">Transmembrane helix</keyword>
<proteinExistence type="inferred from homology"/>
<feature type="transmembrane region" description="Helical" evidence="7">
    <location>
        <begin position="157"/>
        <end position="179"/>
    </location>
</feature>
<evidence type="ECO:0000313" key="9">
    <source>
        <dbReference type="EMBL" id="QPV64764.1"/>
    </source>
</evidence>
<feature type="domain" description="Peptidase M48" evidence="8">
    <location>
        <begin position="196"/>
        <end position="372"/>
    </location>
</feature>
<protein>
    <submittedName>
        <fullName evidence="9">M48 family metalloprotease</fullName>
    </submittedName>
</protein>
<keyword evidence="10" id="KW-1185">Reference proteome</keyword>
<keyword evidence="1 6" id="KW-0645">Protease</keyword>
<evidence type="ECO:0000256" key="5">
    <source>
        <dbReference type="ARBA" id="ARBA00023049"/>
    </source>
</evidence>
<dbReference type="EMBL" id="CP065856">
    <property type="protein sequence ID" value="QPV64764.1"/>
    <property type="molecule type" value="Genomic_DNA"/>
</dbReference>
<evidence type="ECO:0000256" key="2">
    <source>
        <dbReference type="ARBA" id="ARBA00022723"/>
    </source>
</evidence>
<dbReference type="GeneID" id="60588674"/>
<comment type="cofactor">
    <cofactor evidence="6">
        <name>Zn(2+)</name>
        <dbReference type="ChEBI" id="CHEBI:29105"/>
    </cofactor>
    <text evidence="6">Binds 1 zinc ion per subunit.</text>
</comment>
<dbReference type="AlphaFoldDB" id="A0A7U3WAW9"/>